<organism evidence="13">
    <name type="scientific">Desulfofervidus auxilii</name>
    <dbReference type="NCBI Taxonomy" id="1621989"/>
    <lineage>
        <taxon>Bacteria</taxon>
        <taxon>Pseudomonadati</taxon>
        <taxon>Thermodesulfobacteriota</taxon>
        <taxon>Candidatus Desulfofervidia</taxon>
        <taxon>Candidatus Desulfofervidales</taxon>
        <taxon>Candidatus Desulfofervidaceae</taxon>
        <taxon>Candidatus Desulfofervidus</taxon>
    </lineage>
</organism>
<feature type="domain" description="UvrD-like helicase C-terminal" evidence="12">
    <location>
        <begin position="292"/>
        <end position="556"/>
    </location>
</feature>
<dbReference type="GO" id="GO:0005524">
    <property type="term" value="F:ATP binding"/>
    <property type="evidence" value="ECO:0007669"/>
    <property type="project" value="UniProtKB-UniRule"/>
</dbReference>
<reference evidence="13" key="1">
    <citation type="journal article" date="2020" name="mSystems">
        <title>Genome- and Community-Level Interaction Insights into Carbon Utilization and Element Cycling Functions of Hydrothermarchaeota in Hydrothermal Sediment.</title>
        <authorList>
            <person name="Zhou Z."/>
            <person name="Liu Y."/>
            <person name="Xu W."/>
            <person name="Pan J."/>
            <person name="Luo Z.H."/>
            <person name="Li M."/>
        </authorList>
    </citation>
    <scope>NUCLEOTIDE SEQUENCE [LARGE SCALE GENOMIC DNA]</scope>
    <source>
        <strain evidence="13">HyVt-233</strain>
    </source>
</reference>
<evidence type="ECO:0000256" key="8">
    <source>
        <dbReference type="ARBA" id="ARBA00034808"/>
    </source>
</evidence>
<dbReference type="Pfam" id="PF13361">
    <property type="entry name" value="UvrD_C"/>
    <property type="match status" value="1"/>
</dbReference>
<protein>
    <recommendedName>
        <fullName evidence="8">DNA 3'-5' helicase</fullName>
        <ecNumber evidence="8">5.6.2.4</ecNumber>
    </recommendedName>
</protein>
<dbReference type="EC" id="5.6.2.4" evidence="8"/>
<dbReference type="SUPFAM" id="SSF52540">
    <property type="entry name" value="P-loop containing nucleoside triphosphate hydrolases"/>
    <property type="match status" value="1"/>
</dbReference>
<keyword evidence="4 10" id="KW-0347">Helicase</keyword>
<evidence type="ECO:0000256" key="3">
    <source>
        <dbReference type="ARBA" id="ARBA00022801"/>
    </source>
</evidence>
<dbReference type="Gene3D" id="3.40.50.300">
    <property type="entry name" value="P-loop containing nucleotide triphosphate hydrolases"/>
    <property type="match status" value="2"/>
</dbReference>
<evidence type="ECO:0000259" key="12">
    <source>
        <dbReference type="PROSITE" id="PS51217"/>
    </source>
</evidence>
<dbReference type="PROSITE" id="PS51217">
    <property type="entry name" value="UVRD_HELICASE_CTER"/>
    <property type="match status" value="1"/>
</dbReference>
<dbReference type="PROSITE" id="PS51198">
    <property type="entry name" value="UVRD_HELICASE_ATP_BIND"/>
    <property type="match status" value="1"/>
</dbReference>
<evidence type="ECO:0000256" key="10">
    <source>
        <dbReference type="PROSITE-ProRule" id="PRU00560"/>
    </source>
</evidence>
<evidence type="ECO:0000256" key="5">
    <source>
        <dbReference type="ARBA" id="ARBA00022840"/>
    </source>
</evidence>
<proteinExistence type="inferred from homology"/>
<dbReference type="PANTHER" id="PTHR11070:SF3">
    <property type="entry name" value="DNA 3'-5' HELICASE"/>
    <property type="match status" value="1"/>
</dbReference>
<dbReference type="InterPro" id="IPR013986">
    <property type="entry name" value="DExx_box_DNA_helicase_dom_sf"/>
</dbReference>
<evidence type="ECO:0000256" key="4">
    <source>
        <dbReference type="ARBA" id="ARBA00022806"/>
    </source>
</evidence>
<evidence type="ECO:0000256" key="7">
    <source>
        <dbReference type="ARBA" id="ARBA00034617"/>
    </source>
</evidence>
<accession>A0A7C0Y407</accession>
<dbReference type="Gene3D" id="1.10.10.160">
    <property type="match status" value="1"/>
</dbReference>
<evidence type="ECO:0000256" key="2">
    <source>
        <dbReference type="ARBA" id="ARBA00022741"/>
    </source>
</evidence>
<feature type="binding site" evidence="10">
    <location>
        <begin position="30"/>
        <end position="37"/>
    </location>
    <ligand>
        <name>ATP</name>
        <dbReference type="ChEBI" id="CHEBI:30616"/>
    </ligand>
</feature>
<evidence type="ECO:0000259" key="11">
    <source>
        <dbReference type="PROSITE" id="PS51198"/>
    </source>
</evidence>
<dbReference type="PANTHER" id="PTHR11070">
    <property type="entry name" value="UVRD / RECB / PCRA DNA HELICASE FAMILY MEMBER"/>
    <property type="match status" value="1"/>
</dbReference>
<dbReference type="GO" id="GO:0000725">
    <property type="term" value="P:recombinational repair"/>
    <property type="evidence" value="ECO:0007669"/>
    <property type="project" value="TreeGrafter"/>
</dbReference>
<dbReference type="AlphaFoldDB" id="A0A7C0Y407"/>
<dbReference type="GO" id="GO:0005829">
    <property type="term" value="C:cytosol"/>
    <property type="evidence" value="ECO:0007669"/>
    <property type="project" value="TreeGrafter"/>
</dbReference>
<dbReference type="GO" id="GO:0003677">
    <property type="term" value="F:DNA binding"/>
    <property type="evidence" value="ECO:0007669"/>
    <property type="project" value="InterPro"/>
</dbReference>
<evidence type="ECO:0000256" key="9">
    <source>
        <dbReference type="ARBA" id="ARBA00048988"/>
    </source>
</evidence>
<dbReference type="InterPro" id="IPR027417">
    <property type="entry name" value="P-loop_NTPase"/>
</dbReference>
<comment type="caution">
    <text evidence="13">The sequence shown here is derived from an EMBL/GenBank/DDBJ whole genome shotgun (WGS) entry which is preliminary data.</text>
</comment>
<comment type="catalytic activity">
    <reaction evidence="7">
        <text>Couples ATP hydrolysis with the unwinding of duplex DNA by translocating in the 3'-5' direction.</text>
        <dbReference type="EC" id="5.6.2.4"/>
    </reaction>
</comment>
<dbReference type="InterPro" id="IPR014016">
    <property type="entry name" value="UvrD-like_ATP-bd"/>
</dbReference>
<comment type="similarity">
    <text evidence="1">Belongs to the helicase family. UvrD subfamily.</text>
</comment>
<dbReference type="Gene3D" id="1.10.486.10">
    <property type="entry name" value="PCRA, domain 4"/>
    <property type="match status" value="1"/>
</dbReference>
<dbReference type="Pfam" id="PF00580">
    <property type="entry name" value="UvrD-helicase"/>
    <property type="match status" value="1"/>
</dbReference>
<dbReference type="InterPro" id="IPR000212">
    <property type="entry name" value="DNA_helicase_UvrD/REP"/>
</dbReference>
<name>A0A7C0Y407_DESA2</name>
<keyword evidence="6" id="KW-0413">Isomerase</keyword>
<dbReference type="EMBL" id="DRBS01000416">
    <property type="protein sequence ID" value="HDD45407.1"/>
    <property type="molecule type" value="Genomic_DNA"/>
</dbReference>
<feature type="domain" description="UvrD-like helicase ATP-binding" evidence="11">
    <location>
        <begin position="9"/>
        <end position="291"/>
    </location>
</feature>
<sequence>MDIKKLLKDNLNPAQYEAVTTIDGPILVVAGAGTGKTRVIEYRVLYLVSKGISPQSILLLTFTRRAAREMLSRAARHNKLCEYIYGGTFHSFGFSIISEFATALGYKRPISFLDEADSEEIIYRLAIKLGYTEKKKRFPTKTTLKSVISASFNRGESIENVLLKDYPHFLHLAKNIEHLKEEYVKYKINHNLLDYDDLLIYLRLLLLKEPIRKRLSERFRYIMVDEFQDTNKIQAEIVYLLGKEHKNVMAVGDDAQSIYGFRGARYENMFEFLDIFPKAKIIKLEENYRSTQPILNLANAVIERAKKKYTKVLVAKREEKEKPKLFIFKDPQNEAEWVAEKIIELRNEGIPLHHIGVLFRSLYLGRPLEIALSKRLIPYKVYGGIRFIETAHIKDLISHIKIIANPLDELAWQRVLMLIEGIGPKTADKIINEIIKNGNFKEVLFSFSKNPRYGIGIKKLFEALKEASIERLSVAEIVSILSDYYMPILERKYDDYQRRASDIESLKQIAMGYKSIETFLVELIAIEPAEKSIDDITTLYEDEQPVILSTIHSAKGLEWDIVFIIGLADGHFPVSHNVMSEEELEEERRLFYVAITRAKTKLYLSVPHRGYRGGITIFNRLCRFLDDGKILKLLDVSEKDYLFEDYELAYDKEELLRKILEEL</sequence>
<keyword evidence="5 10" id="KW-0067">ATP-binding</keyword>
<keyword evidence="3 10" id="KW-0378">Hydrolase</keyword>
<dbReference type="GO" id="GO:0043138">
    <property type="term" value="F:3'-5' DNA helicase activity"/>
    <property type="evidence" value="ECO:0007669"/>
    <property type="project" value="UniProtKB-EC"/>
</dbReference>
<dbReference type="CDD" id="cd17932">
    <property type="entry name" value="DEXQc_UvrD"/>
    <property type="match status" value="1"/>
</dbReference>
<dbReference type="InterPro" id="IPR014017">
    <property type="entry name" value="DNA_helicase_UvrD-like_C"/>
</dbReference>
<evidence type="ECO:0000313" key="13">
    <source>
        <dbReference type="EMBL" id="HDD45407.1"/>
    </source>
</evidence>
<keyword evidence="2 10" id="KW-0547">Nucleotide-binding</keyword>
<comment type="catalytic activity">
    <reaction evidence="9">
        <text>ATP + H2O = ADP + phosphate + H(+)</text>
        <dbReference type="Rhea" id="RHEA:13065"/>
        <dbReference type="ChEBI" id="CHEBI:15377"/>
        <dbReference type="ChEBI" id="CHEBI:15378"/>
        <dbReference type="ChEBI" id="CHEBI:30616"/>
        <dbReference type="ChEBI" id="CHEBI:43474"/>
        <dbReference type="ChEBI" id="CHEBI:456216"/>
        <dbReference type="EC" id="5.6.2.4"/>
    </reaction>
</comment>
<dbReference type="GO" id="GO:0016787">
    <property type="term" value="F:hydrolase activity"/>
    <property type="evidence" value="ECO:0007669"/>
    <property type="project" value="UniProtKB-UniRule"/>
</dbReference>
<dbReference type="Proteomes" id="UP000886289">
    <property type="component" value="Unassembled WGS sequence"/>
</dbReference>
<gene>
    <name evidence="13" type="ORF">ENG63_11205</name>
</gene>
<evidence type="ECO:0000256" key="6">
    <source>
        <dbReference type="ARBA" id="ARBA00023235"/>
    </source>
</evidence>
<evidence type="ECO:0000256" key="1">
    <source>
        <dbReference type="ARBA" id="ARBA00009922"/>
    </source>
</evidence>